<dbReference type="EMBL" id="JAJBZT010000002">
    <property type="protein sequence ID" value="MCB6182911.1"/>
    <property type="molecule type" value="Genomic_DNA"/>
</dbReference>
<dbReference type="Pfam" id="PF22818">
    <property type="entry name" value="ApeI-like"/>
    <property type="match status" value="1"/>
</dbReference>
<organism evidence="2 3">
    <name type="scientific">Leeia speluncae</name>
    <dbReference type="NCBI Taxonomy" id="2884804"/>
    <lineage>
        <taxon>Bacteria</taxon>
        <taxon>Pseudomonadati</taxon>
        <taxon>Pseudomonadota</taxon>
        <taxon>Betaproteobacteria</taxon>
        <taxon>Neisseriales</taxon>
        <taxon>Leeiaceae</taxon>
        <taxon>Leeia</taxon>
    </lineage>
</organism>
<name>A0ABS8D3Y0_9NEIS</name>
<gene>
    <name evidence="2" type="ORF">LIN78_05030</name>
</gene>
<evidence type="ECO:0000259" key="1">
    <source>
        <dbReference type="Pfam" id="PF22818"/>
    </source>
</evidence>
<sequence>MSEVLFSDIVVPMDHAAFPGHFPGQPVLPGVVLLDFVVLAVEKQIARAVAGVSVAKFHRPVLPGDQLAIELTPDASGVKFLIRHAEGKVADGKLAWADAA</sequence>
<dbReference type="SUPFAM" id="SSF54637">
    <property type="entry name" value="Thioesterase/thiol ester dehydrase-isomerase"/>
    <property type="match status" value="1"/>
</dbReference>
<comment type="caution">
    <text evidence="2">The sequence shown here is derived from an EMBL/GenBank/DDBJ whole genome shotgun (WGS) entry which is preliminary data.</text>
</comment>
<evidence type="ECO:0000313" key="2">
    <source>
        <dbReference type="EMBL" id="MCB6182911.1"/>
    </source>
</evidence>
<accession>A0ABS8D3Y0</accession>
<dbReference type="Proteomes" id="UP001165395">
    <property type="component" value="Unassembled WGS sequence"/>
</dbReference>
<protein>
    <submittedName>
        <fullName evidence="2">Beta-hydroxyacyl-ACP dehydratase</fullName>
    </submittedName>
</protein>
<dbReference type="RefSeq" id="WP_227179122.1">
    <property type="nucleotide sequence ID" value="NZ_JAJBZT010000002.1"/>
</dbReference>
<reference evidence="2" key="1">
    <citation type="submission" date="2021-10" db="EMBL/GenBank/DDBJ databases">
        <title>The complete genome sequence of Leeia sp. TBRC 13508.</title>
        <authorList>
            <person name="Charoenyingcharoen P."/>
            <person name="Yukphan P."/>
        </authorList>
    </citation>
    <scope>NUCLEOTIDE SEQUENCE</scope>
    <source>
        <strain evidence="2">TBRC 13508</strain>
    </source>
</reference>
<proteinExistence type="predicted"/>
<dbReference type="InterPro" id="IPR029069">
    <property type="entry name" value="HotDog_dom_sf"/>
</dbReference>
<dbReference type="Gene3D" id="3.10.129.10">
    <property type="entry name" value="Hotdog Thioesterase"/>
    <property type="match status" value="1"/>
</dbReference>
<dbReference type="InterPro" id="IPR054545">
    <property type="entry name" value="ApeI-like"/>
</dbReference>
<keyword evidence="3" id="KW-1185">Reference proteome</keyword>
<evidence type="ECO:0000313" key="3">
    <source>
        <dbReference type="Proteomes" id="UP001165395"/>
    </source>
</evidence>
<feature type="domain" description="ApeI dehydratase-like" evidence="1">
    <location>
        <begin position="8"/>
        <end position="92"/>
    </location>
</feature>